<dbReference type="AlphaFoldDB" id="A0A843UXR6"/>
<keyword evidence="5 8" id="KW-0371">Homeobox</keyword>
<dbReference type="PROSITE" id="PS50071">
    <property type="entry name" value="HOMEOBOX_2"/>
    <property type="match status" value="1"/>
</dbReference>
<evidence type="ECO:0000256" key="4">
    <source>
        <dbReference type="ARBA" id="ARBA00023125"/>
    </source>
</evidence>
<evidence type="ECO:0000259" key="11">
    <source>
        <dbReference type="PROSITE" id="PS50071"/>
    </source>
</evidence>
<name>A0A843UXR6_COLES</name>
<keyword evidence="4 8" id="KW-0238">DNA-binding</keyword>
<dbReference type="Pfam" id="PF02183">
    <property type="entry name" value="HALZ"/>
    <property type="match status" value="1"/>
</dbReference>
<protein>
    <recommendedName>
        <fullName evidence="11">Homeobox domain-containing protein</fullName>
    </recommendedName>
</protein>
<dbReference type="PROSITE" id="PS00027">
    <property type="entry name" value="HOMEOBOX_1"/>
    <property type="match status" value="1"/>
</dbReference>
<evidence type="ECO:0000256" key="2">
    <source>
        <dbReference type="ARBA" id="ARBA00006074"/>
    </source>
</evidence>
<organism evidence="12 13">
    <name type="scientific">Colocasia esculenta</name>
    <name type="common">Wild taro</name>
    <name type="synonym">Arum esculentum</name>
    <dbReference type="NCBI Taxonomy" id="4460"/>
    <lineage>
        <taxon>Eukaryota</taxon>
        <taxon>Viridiplantae</taxon>
        <taxon>Streptophyta</taxon>
        <taxon>Embryophyta</taxon>
        <taxon>Tracheophyta</taxon>
        <taxon>Spermatophyta</taxon>
        <taxon>Magnoliopsida</taxon>
        <taxon>Liliopsida</taxon>
        <taxon>Araceae</taxon>
        <taxon>Aroideae</taxon>
        <taxon>Colocasieae</taxon>
        <taxon>Colocasia</taxon>
    </lineage>
</organism>
<evidence type="ECO:0000256" key="10">
    <source>
        <dbReference type="SAM" id="MobiDB-lite"/>
    </source>
</evidence>
<dbReference type="SUPFAM" id="SSF46689">
    <property type="entry name" value="Homeodomain-like"/>
    <property type="match status" value="1"/>
</dbReference>
<sequence>MDLGLSIGGSEARKRGEAPAPGGGEWPKEDAAHHPPLQLELKLSWPNHPVTAYQPRPCGPLAAVATAGEASLPAKAPAGDPDGCNDAGPSPSTSRSTAGGWKCSDEEGGGGGSSGGAAPRKKLRLTKEQSCYLEESFKEHATLNPANRLLLCFPLGSLQKQKLAIAKKLNLRPRQVEVWFQNRRARTKLKQTEVEYEYMKRCCESLTEENRRLHREIQELRALKAPAPHLRLHLPATTLSMCPSCERAAAAGRKAGGFGAPMKLREGYPKVAFPVS</sequence>
<dbReference type="InterPro" id="IPR001356">
    <property type="entry name" value="HD"/>
</dbReference>
<comment type="caution">
    <text evidence="12">The sequence shown here is derived from an EMBL/GenBank/DDBJ whole genome shotgun (WGS) entry which is preliminary data.</text>
</comment>
<gene>
    <name evidence="12" type="ORF">Taro_017985</name>
</gene>
<dbReference type="GO" id="GO:0005634">
    <property type="term" value="C:nucleus"/>
    <property type="evidence" value="ECO:0007669"/>
    <property type="project" value="UniProtKB-SubCell"/>
</dbReference>
<evidence type="ECO:0000313" key="13">
    <source>
        <dbReference type="Proteomes" id="UP000652761"/>
    </source>
</evidence>
<dbReference type="CDD" id="cd00086">
    <property type="entry name" value="homeodomain"/>
    <property type="match status" value="1"/>
</dbReference>
<evidence type="ECO:0000313" key="12">
    <source>
        <dbReference type="EMBL" id="MQL85473.1"/>
    </source>
</evidence>
<dbReference type="PANTHER" id="PTHR45714">
    <property type="entry name" value="HOMEOBOX-LEUCINE ZIPPER PROTEIN HAT14"/>
    <property type="match status" value="1"/>
</dbReference>
<accession>A0A843UXR6</accession>
<comment type="similarity">
    <text evidence="2">Belongs to the HD-ZIP homeobox family. Class II subfamily.</text>
</comment>
<evidence type="ECO:0000256" key="3">
    <source>
        <dbReference type="ARBA" id="ARBA00023015"/>
    </source>
</evidence>
<evidence type="ECO:0000256" key="8">
    <source>
        <dbReference type="PROSITE-ProRule" id="PRU00108"/>
    </source>
</evidence>
<dbReference type="GO" id="GO:0000981">
    <property type="term" value="F:DNA-binding transcription factor activity, RNA polymerase II-specific"/>
    <property type="evidence" value="ECO:0007669"/>
    <property type="project" value="InterPro"/>
</dbReference>
<keyword evidence="3" id="KW-0805">Transcription regulation</keyword>
<keyword evidence="6" id="KW-0804">Transcription</keyword>
<proteinExistence type="inferred from homology"/>
<dbReference type="GO" id="GO:0043565">
    <property type="term" value="F:sequence-specific DNA binding"/>
    <property type="evidence" value="ECO:0007669"/>
    <property type="project" value="InterPro"/>
</dbReference>
<dbReference type="Pfam" id="PF00046">
    <property type="entry name" value="Homeodomain"/>
    <property type="match status" value="1"/>
</dbReference>
<dbReference type="Gene3D" id="1.10.10.60">
    <property type="entry name" value="Homeodomain-like"/>
    <property type="match status" value="1"/>
</dbReference>
<dbReference type="InterPro" id="IPR050762">
    <property type="entry name" value="HD-ZIP_Homeobox_LZ_Class_II"/>
</dbReference>
<evidence type="ECO:0000256" key="9">
    <source>
        <dbReference type="RuleBase" id="RU000682"/>
    </source>
</evidence>
<dbReference type="SMART" id="SM00389">
    <property type="entry name" value="HOX"/>
    <property type="match status" value="1"/>
</dbReference>
<dbReference type="Proteomes" id="UP000652761">
    <property type="component" value="Unassembled WGS sequence"/>
</dbReference>
<feature type="region of interest" description="Disordered" evidence="10">
    <location>
        <begin position="1"/>
        <end position="43"/>
    </location>
</feature>
<evidence type="ECO:0000256" key="7">
    <source>
        <dbReference type="ARBA" id="ARBA00023242"/>
    </source>
</evidence>
<feature type="domain" description="Homeobox" evidence="11">
    <location>
        <begin position="116"/>
        <end position="190"/>
    </location>
</feature>
<dbReference type="InterPro" id="IPR017970">
    <property type="entry name" value="Homeobox_CS"/>
</dbReference>
<keyword evidence="13" id="KW-1185">Reference proteome</keyword>
<dbReference type="InterPro" id="IPR003106">
    <property type="entry name" value="Leu_zip_homeo"/>
</dbReference>
<feature type="DNA-binding region" description="Homeobox" evidence="8">
    <location>
        <begin position="118"/>
        <end position="191"/>
    </location>
</feature>
<reference evidence="12" key="1">
    <citation type="submission" date="2017-07" db="EMBL/GenBank/DDBJ databases">
        <title>Taro Niue Genome Assembly and Annotation.</title>
        <authorList>
            <person name="Atibalentja N."/>
            <person name="Keating K."/>
            <person name="Fields C.J."/>
        </authorList>
    </citation>
    <scope>NUCLEOTIDE SEQUENCE</scope>
    <source>
        <strain evidence="12">Niue_2</strain>
        <tissue evidence="12">Leaf</tissue>
    </source>
</reference>
<evidence type="ECO:0000256" key="6">
    <source>
        <dbReference type="ARBA" id="ARBA00023163"/>
    </source>
</evidence>
<dbReference type="PANTHER" id="PTHR45714:SF34">
    <property type="entry name" value="HOMEOBOX-LEUCINE ZIPPER PROTEIN HAT9"/>
    <property type="match status" value="1"/>
</dbReference>
<keyword evidence="7 8" id="KW-0539">Nucleus</keyword>
<dbReference type="SMART" id="SM00340">
    <property type="entry name" value="HALZ"/>
    <property type="match status" value="1"/>
</dbReference>
<dbReference type="EMBL" id="NMUH01000830">
    <property type="protein sequence ID" value="MQL85473.1"/>
    <property type="molecule type" value="Genomic_DNA"/>
</dbReference>
<evidence type="ECO:0000256" key="5">
    <source>
        <dbReference type="ARBA" id="ARBA00023155"/>
    </source>
</evidence>
<dbReference type="OrthoDB" id="6159439at2759"/>
<feature type="region of interest" description="Disordered" evidence="10">
    <location>
        <begin position="72"/>
        <end position="121"/>
    </location>
</feature>
<dbReference type="InterPro" id="IPR009057">
    <property type="entry name" value="Homeodomain-like_sf"/>
</dbReference>
<comment type="subcellular location">
    <subcellularLocation>
        <location evidence="1 8 9">Nucleus</location>
    </subcellularLocation>
</comment>
<evidence type="ECO:0000256" key="1">
    <source>
        <dbReference type="ARBA" id="ARBA00004123"/>
    </source>
</evidence>